<keyword evidence="9" id="KW-0472">Membrane</keyword>
<evidence type="ECO:0000256" key="4">
    <source>
        <dbReference type="ARBA" id="ARBA00022679"/>
    </source>
</evidence>
<feature type="transmembrane region" description="Helical" evidence="9">
    <location>
        <begin position="146"/>
        <end position="168"/>
    </location>
</feature>
<evidence type="ECO:0000256" key="2">
    <source>
        <dbReference type="ARBA" id="ARBA00012438"/>
    </source>
</evidence>
<dbReference type="InterPro" id="IPR011712">
    <property type="entry name" value="Sig_transdc_His_kin_sub3_dim/P"/>
</dbReference>
<sequence>MTADLAPRALSGRSARVVGRFGASRPGRATWVLLWAAALAAEFGALVPVLFGDGTVEAIDVVFRTIGGSFAVCGLIAWHRRPDNRSGQLMTATGFAFFVSPLVSQLDSAPATTIGLWLPDLWMVFFVPLLLSYLSGGRLRTVLDRVLVGVVAFEVFVLAPLWLAFYPAEGNLLLVVADPGLAHAVESAQLATLLAGAVGTAAVIAARWRAATPPRRRAMLPSAAGAVCLLLLAALLAVDLVAERSPVLVWIGICSIAAVPIAFLAGLLRSALARGGLIELFSGLRTARPAELRAALAKALGDPALLIAYPQPDGRSYSDTDGRAVVLSEPGGERSVTRVVRDGQPIAVLVYDRSLDDDPELVEAVGAAATIALENSHLQAQTEAQLAALAAARERIITAGDAERRRIERNLHDGAQQRLVTLALQLSLIQRRIRTDPDDAEQLVTEAGDELARSLAELRELARGIHPAALDHGLDVALEALAMRAAVPTTVTVEPGPRLGEPVALAAYFVVSEALANTAKYAGASAAQVRVTRREGQAIVEITDDGVGGADPGRGSGLRGLADRVESLGGSFEVGGGPTGGTVVRAHLPIEV</sequence>
<dbReference type="InterPro" id="IPR036890">
    <property type="entry name" value="HATPase_C_sf"/>
</dbReference>
<evidence type="ECO:0000256" key="9">
    <source>
        <dbReference type="SAM" id="Phobius"/>
    </source>
</evidence>
<dbReference type="InterPro" id="IPR050482">
    <property type="entry name" value="Sensor_HK_TwoCompSys"/>
</dbReference>
<proteinExistence type="predicted"/>
<evidence type="ECO:0000256" key="6">
    <source>
        <dbReference type="ARBA" id="ARBA00022777"/>
    </source>
</evidence>
<keyword evidence="6" id="KW-0418">Kinase</keyword>
<name>A0ABT0ZSW0_9PSEU</name>
<evidence type="ECO:0000259" key="10">
    <source>
        <dbReference type="SMART" id="SM00387"/>
    </source>
</evidence>
<evidence type="ECO:0000313" key="11">
    <source>
        <dbReference type="EMBL" id="MCO1653809.1"/>
    </source>
</evidence>
<keyword evidence="7" id="KW-0067">ATP-binding</keyword>
<dbReference type="PANTHER" id="PTHR24421:SF10">
    <property type="entry name" value="NITRATE_NITRITE SENSOR PROTEIN NARQ"/>
    <property type="match status" value="1"/>
</dbReference>
<evidence type="ECO:0000256" key="3">
    <source>
        <dbReference type="ARBA" id="ARBA00022553"/>
    </source>
</evidence>
<evidence type="ECO:0000313" key="12">
    <source>
        <dbReference type="Proteomes" id="UP001165283"/>
    </source>
</evidence>
<evidence type="ECO:0000256" key="5">
    <source>
        <dbReference type="ARBA" id="ARBA00022741"/>
    </source>
</evidence>
<keyword evidence="9" id="KW-0812">Transmembrane</keyword>
<feature type="transmembrane region" description="Helical" evidence="9">
    <location>
        <begin position="89"/>
        <end position="108"/>
    </location>
</feature>
<feature type="transmembrane region" description="Helical" evidence="9">
    <location>
        <begin position="188"/>
        <end position="206"/>
    </location>
</feature>
<keyword evidence="5" id="KW-0547">Nucleotide-binding</keyword>
<dbReference type="Gene3D" id="3.30.565.10">
    <property type="entry name" value="Histidine kinase-like ATPase, C-terminal domain"/>
    <property type="match status" value="1"/>
</dbReference>
<organism evidence="11 12">
    <name type="scientific">Pseudonocardia humida</name>
    <dbReference type="NCBI Taxonomy" id="2800819"/>
    <lineage>
        <taxon>Bacteria</taxon>
        <taxon>Bacillati</taxon>
        <taxon>Actinomycetota</taxon>
        <taxon>Actinomycetes</taxon>
        <taxon>Pseudonocardiales</taxon>
        <taxon>Pseudonocardiaceae</taxon>
        <taxon>Pseudonocardia</taxon>
    </lineage>
</organism>
<gene>
    <name evidence="11" type="ORF">KDL28_01945</name>
</gene>
<comment type="caution">
    <text evidence="11">The sequence shown here is derived from an EMBL/GenBank/DDBJ whole genome shotgun (WGS) entry which is preliminary data.</text>
</comment>
<dbReference type="Pfam" id="PF02518">
    <property type="entry name" value="HATPase_c"/>
    <property type="match status" value="1"/>
</dbReference>
<protein>
    <recommendedName>
        <fullName evidence="2">histidine kinase</fullName>
        <ecNumber evidence="2">2.7.13.3</ecNumber>
    </recommendedName>
</protein>
<feature type="transmembrane region" description="Helical" evidence="9">
    <location>
        <begin position="114"/>
        <end position="134"/>
    </location>
</feature>
<dbReference type="PANTHER" id="PTHR24421">
    <property type="entry name" value="NITRATE/NITRITE SENSOR PROTEIN NARX-RELATED"/>
    <property type="match status" value="1"/>
</dbReference>
<evidence type="ECO:0000256" key="8">
    <source>
        <dbReference type="ARBA" id="ARBA00023012"/>
    </source>
</evidence>
<dbReference type="Gene3D" id="1.20.5.1930">
    <property type="match status" value="1"/>
</dbReference>
<feature type="transmembrane region" description="Helical" evidence="9">
    <location>
        <begin position="218"/>
        <end position="241"/>
    </location>
</feature>
<dbReference type="CDD" id="cd16917">
    <property type="entry name" value="HATPase_UhpB-NarQ-NarX-like"/>
    <property type="match status" value="1"/>
</dbReference>
<dbReference type="EMBL" id="JAGSOV010000006">
    <property type="protein sequence ID" value="MCO1653809.1"/>
    <property type="molecule type" value="Genomic_DNA"/>
</dbReference>
<keyword evidence="9" id="KW-1133">Transmembrane helix</keyword>
<dbReference type="InterPro" id="IPR003594">
    <property type="entry name" value="HATPase_dom"/>
</dbReference>
<keyword evidence="12" id="KW-1185">Reference proteome</keyword>
<evidence type="ECO:0000256" key="1">
    <source>
        <dbReference type="ARBA" id="ARBA00000085"/>
    </source>
</evidence>
<keyword evidence="4" id="KW-0808">Transferase</keyword>
<accession>A0ABT0ZSW0</accession>
<feature type="transmembrane region" description="Helical" evidence="9">
    <location>
        <begin position="247"/>
        <end position="268"/>
    </location>
</feature>
<dbReference type="SUPFAM" id="SSF55874">
    <property type="entry name" value="ATPase domain of HSP90 chaperone/DNA topoisomerase II/histidine kinase"/>
    <property type="match status" value="1"/>
</dbReference>
<dbReference type="Proteomes" id="UP001165283">
    <property type="component" value="Unassembled WGS sequence"/>
</dbReference>
<dbReference type="RefSeq" id="WP_252435403.1">
    <property type="nucleotide sequence ID" value="NZ_JAGSOV010000006.1"/>
</dbReference>
<dbReference type="SMART" id="SM00387">
    <property type="entry name" value="HATPase_c"/>
    <property type="match status" value="1"/>
</dbReference>
<keyword evidence="8" id="KW-0902">Two-component regulatory system</keyword>
<keyword evidence="3" id="KW-0597">Phosphoprotein</keyword>
<dbReference type="EC" id="2.7.13.3" evidence="2"/>
<dbReference type="Pfam" id="PF07730">
    <property type="entry name" value="HisKA_3"/>
    <property type="match status" value="1"/>
</dbReference>
<reference evidence="11" key="1">
    <citation type="submission" date="2021-04" db="EMBL/GenBank/DDBJ databases">
        <title>Pseudonocardia sp. nov., isolated from sandy soil of mangrove forest.</title>
        <authorList>
            <person name="Zan Z."/>
            <person name="Huang R."/>
            <person name="Liu W."/>
        </authorList>
    </citation>
    <scope>NUCLEOTIDE SEQUENCE</scope>
    <source>
        <strain evidence="11">S2-4</strain>
    </source>
</reference>
<feature type="transmembrane region" description="Helical" evidence="9">
    <location>
        <begin position="58"/>
        <end position="77"/>
    </location>
</feature>
<feature type="transmembrane region" description="Helical" evidence="9">
    <location>
        <begin position="30"/>
        <end position="52"/>
    </location>
</feature>
<feature type="domain" description="Histidine kinase/HSP90-like ATPase" evidence="10">
    <location>
        <begin position="500"/>
        <end position="592"/>
    </location>
</feature>
<comment type="catalytic activity">
    <reaction evidence="1">
        <text>ATP + protein L-histidine = ADP + protein N-phospho-L-histidine.</text>
        <dbReference type="EC" id="2.7.13.3"/>
    </reaction>
</comment>
<evidence type="ECO:0000256" key="7">
    <source>
        <dbReference type="ARBA" id="ARBA00022840"/>
    </source>
</evidence>